<dbReference type="EC" id="1.1.1.42" evidence="1"/>
<organism evidence="1">
    <name type="scientific">uncultured marine thaumarchaeote SAT1000_10_H08</name>
    <dbReference type="NCBI Taxonomy" id="1456376"/>
    <lineage>
        <taxon>Archaea</taxon>
        <taxon>Nitrososphaerota</taxon>
        <taxon>environmental samples</taxon>
    </lineage>
</organism>
<proteinExistence type="predicted"/>
<reference evidence="1" key="1">
    <citation type="journal article" date="2014" name="Genome Biol. Evol.">
        <title>Pangenome evidence for extensive interdomain horizontal transfer affecting lineage core and shell genes in uncultured planktonic thaumarchaeota and euryarchaeota.</title>
        <authorList>
            <person name="Deschamps P."/>
            <person name="Zivanovic Y."/>
            <person name="Moreira D."/>
            <person name="Rodriguez-Valera F."/>
            <person name="Lopez-Garcia P."/>
        </authorList>
    </citation>
    <scope>NUCLEOTIDE SEQUENCE</scope>
</reference>
<sequence>MVIKGDGIGPEVVDLMLNVLKECNMQAEIINCEAGSEQWEKMVLKTSRIFLM</sequence>
<keyword evidence="1" id="KW-0560">Oxidoreductase</keyword>
<protein>
    <submittedName>
        <fullName evidence="1">Isocitrate dehydrogenase (IDH1, IDH2, icd)</fullName>
        <ecNumber evidence="1">1.1.1.42</ecNumber>
    </submittedName>
</protein>
<dbReference type="GO" id="GO:0004450">
    <property type="term" value="F:isocitrate dehydrogenase (NADP+) activity"/>
    <property type="evidence" value="ECO:0007669"/>
    <property type="project" value="UniProtKB-EC"/>
</dbReference>
<dbReference type="Gene3D" id="3.40.718.10">
    <property type="entry name" value="Isopropylmalate Dehydrogenase"/>
    <property type="match status" value="1"/>
</dbReference>
<dbReference type="SUPFAM" id="SSF53659">
    <property type="entry name" value="Isocitrate/Isopropylmalate dehydrogenase-like"/>
    <property type="match status" value="1"/>
</dbReference>
<gene>
    <name evidence="1" type="primary">IDH1</name>
    <name evidence="1" type="synonym">icd</name>
    <name evidence="1" type="synonym">IDH2</name>
</gene>
<dbReference type="AlphaFoldDB" id="A0A075I868"/>
<evidence type="ECO:0000313" key="1">
    <source>
        <dbReference type="EMBL" id="AIF22912.1"/>
    </source>
</evidence>
<accession>A0A075I868</accession>
<dbReference type="EMBL" id="KF901218">
    <property type="protein sequence ID" value="AIF22912.1"/>
    <property type="molecule type" value="Genomic_DNA"/>
</dbReference>
<name>A0A075I868_9ARCH</name>